<sequence length="467" mass="49000">MDLAALTATEQKALLDTGKASCRELLADCRTRAEMTEPVVNAIPTVHWDTAEDLAGRLDDDPTLLKGTPLRGLVTAFKDLNDTAGVLTTRGSLVFRDHIPTDDAPLVAHIRQSGVVPVGKTNTPEFGKGSHTFNPVLGLTRNPWDPKRSAGGSSGGAAVGLACGSLSIADGSDLGGSLRNPAAFNAVVGFRPTTGSIPLDVHPDPRTDQPIAGPMGRTVADMALLLGVMRSAEVSADPVPTAPRVAFSPDLGDLPVDPPVRAATARTVDALADAGWEVVEACPDLTGADRCFEDLRGLFQTFHMAPLVDDERVKATARYEIRLGLSLDADRIAAAVATEGRIRSDWDRFFVEGQFDAFLSPTTQVSPFPVGMEWVDEIDGVSLDHYTHWMRSCSRITVTGAPSASLPAGFTDGGLPIGIQFAGRRHGDAALVALLAAAEEVFGTAPAPDIGALATLDPKTLPPGPLG</sequence>
<evidence type="ECO:0000313" key="2">
    <source>
        <dbReference type="EMBL" id="SVA85272.1"/>
    </source>
</evidence>
<dbReference type="PANTHER" id="PTHR11895">
    <property type="entry name" value="TRANSAMIDASE"/>
    <property type="match status" value="1"/>
</dbReference>
<name>A0A381Z8U1_9ZZZZ</name>
<protein>
    <recommendedName>
        <fullName evidence="1">Amidase domain-containing protein</fullName>
    </recommendedName>
</protein>
<dbReference type="Pfam" id="PF01425">
    <property type="entry name" value="Amidase"/>
    <property type="match status" value="1"/>
</dbReference>
<dbReference type="InterPro" id="IPR036928">
    <property type="entry name" value="AS_sf"/>
</dbReference>
<accession>A0A381Z8U1</accession>
<dbReference type="PROSITE" id="PS00571">
    <property type="entry name" value="AMIDASES"/>
    <property type="match status" value="1"/>
</dbReference>
<dbReference type="InterPro" id="IPR000120">
    <property type="entry name" value="Amidase"/>
</dbReference>
<organism evidence="2">
    <name type="scientific">marine metagenome</name>
    <dbReference type="NCBI Taxonomy" id="408172"/>
    <lineage>
        <taxon>unclassified sequences</taxon>
        <taxon>metagenomes</taxon>
        <taxon>ecological metagenomes</taxon>
    </lineage>
</organism>
<dbReference type="InterPro" id="IPR023631">
    <property type="entry name" value="Amidase_dom"/>
</dbReference>
<dbReference type="SUPFAM" id="SSF75304">
    <property type="entry name" value="Amidase signature (AS) enzymes"/>
    <property type="match status" value="1"/>
</dbReference>
<gene>
    <name evidence="2" type="ORF">METZ01_LOCUS138126</name>
</gene>
<dbReference type="AlphaFoldDB" id="A0A381Z8U1"/>
<dbReference type="Gene3D" id="3.90.1300.10">
    <property type="entry name" value="Amidase signature (AS) domain"/>
    <property type="match status" value="1"/>
</dbReference>
<feature type="domain" description="Amidase" evidence="1">
    <location>
        <begin position="24"/>
        <end position="431"/>
    </location>
</feature>
<proteinExistence type="predicted"/>
<dbReference type="PANTHER" id="PTHR11895:SF76">
    <property type="entry name" value="INDOLEACETAMIDE HYDROLASE"/>
    <property type="match status" value="1"/>
</dbReference>
<dbReference type="InterPro" id="IPR020556">
    <property type="entry name" value="Amidase_CS"/>
</dbReference>
<dbReference type="GO" id="GO:0003824">
    <property type="term" value="F:catalytic activity"/>
    <property type="evidence" value="ECO:0007669"/>
    <property type="project" value="InterPro"/>
</dbReference>
<reference evidence="2" key="1">
    <citation type="submission" date="2018-05" db="EMBL/GenBank/DDBJ databases">
        <authorList>
            <person name="Lanie J.A."/>
            <person name="Ng W.-L."/>
            <person name="Kazmierczak K.M."/>
            <person name="Andrzejewski T.M."/>
            <person name="Davidsen T.M."/>
            <person name="Wayne K.J."/>
            <person name="Tettelin H."/>
            <person name="Glass J.I."/>
            <person name="Rusch D."/>
            <person name="Podicherti R."/>
            <person name="Tsui H.-C.T."/>
            <person name="Winkler M.E."/>
        </authorList>
    </citation>
    <scope>NUCLEOTIDE SEQUENCE</scope>
</reference>
<evidence type="ECO:0000259" key="1">
    <source>
        <dbReference type="Pfam" id="PF01425"/>
    </source>
</evidence>
<dbReference type="EMBL" id="UINC01020268">
    <property type="protein sequence ID" value="SVA85272.1"/>
    <property type="molecule type" value="Genomic_DNA"/>
</dbReference>